<dbReference type="Pfam" id="PF08281">
    <property type="entry name" value="Sigma70_r4_2"/>
    <property type="match status" value="1"/>
</dbReference>
<dbReference type="PANTHER" id="PTHR43133:SF63">
    <property type="entry name" value="RNA POLYMERASE SIGMA FACTOR FECI-RELATED"/>
    <property type="match status" value="1"/>
</dbReference>
<evidence type="ECO:0000313" key="8">
    <source>
        <dbReference type="Proteomes" id="UP000198924"/>
    </source>
</evidence>
<name>A0A1I3W9N8_9GAMM</name>
<dbReference type="GO" id="GO:0016987">
    <property type="term" value="F:sigma factor activity"/>
    <property type="evidence" value="ECO:0007669"/>
    <property type="project" value="UniProtKB-KW"/>
</dbReference>
<keyword evidence="4" id="KW-0804">Transcription</keyword>
<dbReference type="SUPFAM" id="SSF88946">
    <property type="entry name" value="Sigma2 domain of RNA polymerase sigma factors"/>
    <property type="match status" value="1"/>
</dbReference>
<evidence type="ECO:0000259" key="5">
    <source>
        <dbReference type="Pfam" id="PF04542"/>
    </source>
</evidence>
<dbReference type="OrthoDB" id="9784272at2"/>
<dbReference type="RefSeq" id="WP_091711947.1">
    <property type="nucleotide sequence ID" value="NZ_FOSH01000004.1"/>
</dbReference>
<dbReference type="Proteomes" id="UP000198924">
    <property type="component" value="Unassembled WGS sequence"/>
</dbReference>
<dbReference type="InterPro" id="IPR013324">
    <property type="entry name" value="RNA_pol_sigma_r3/r4-like"/>
</dbReference>
<dbReference type="NCBIfam" id="TIGR02937">
    <property type="entry name" value="sigma70-ECF"/>
    <property type="match status" value="1"/>
</dbReference>
<dbReference type="GO" id="GO:0006352">
    <property type="term" value="P:DNA-templated transcription initiation"/>
    <property type="evidence" value="ECO:0007669"/>
    <property type="project" value="InterPro"/>
</dbReference>
<organism evidence="7 8">
    <name type="scientific">Methylophaga sulfidovorans</name>
    <dbReference type="NCBI Taxonomy" id="45496"/>
    <lineage>
        <taxon>Bacteria</taxon>
        <taxon>Pseudomonadati</taxon>
        <taxon>Pseudomonadota</taxon>
        <taxon>Gammaproteobacteria</taxon>
        <taxon>Thiotrichales</taxon>
        <taxon>Piscirickettsiaceae</taxon>
        <taxon>Methylophaga</taxon>
    </lineage>
</organism>
<dbReference type="PANTHER" id="PTHR43133">
    <property type="entry name" value="RNA POLYMERASE ECF-TYPE SIGMA FACTO"/>
    <property type="match status" value="1"/>
</dbReference>
<dbReference type="InterPro" id="IPR014284">
    <property type="entry name" value="RNA_pol_sigma-70_dom"/>
</dbReference>
<dbReference type="Gene3D" id="1.10.1740.10">
    <property type="match status" value="1"/>
</dbReference>
<gene>
    <name evidence="7" type="ORF">SAMN04488079_10499</name>
</gene>
<feature type="domain" description="RNA polymerase sigma-70 region 2" evidence="5">
    <location>
        <begin position="28"/>
        <end position="92"/>
    </location>
</feature>
<keyword evidence="8" id="KW-1185">Reference proteome</keyword>
<accession>A0A1I3W9N8</accession>
<dbReference type="InterPro" id="IPR036388">
    <property type="entry name" value="WH-like_DNA-bd_sf"/>
</dbReference>
<dbReference type="InterPro" id="IPR007627">
    <property type="entry name" value="RNA_pol_sigma70_r2"/>
</dbReference>
<dbReference type="STRING" id="45496.SAMN04488079_10499"/>
<feature type="domain" description="RNA polymerase sigma factor 70 region 4 type 2" evidence="6">
    <location>
        <begin position="128"/>
        <end position="175"/>
    </location>
</feature>
<dbReference type="InterPro" id="IPR013325">
    <property type="entry name" value="RNA_pol_sigma_r2"/>
</dbReference>
<evidence type="ECO:0000259" key="6">
    <source>
        <dbReference type="Pfam" id="PF08281"/>
    </source>
</evidence>
<evidence type="ECO:0000313" key="7">
    <source>
        <dbReference type="EMBL" id="SFK04152.1"/>
    </source>
</evidence>
<protein>
    <submittedName>
        <fullName evidence="7">RNA polymerase sigma-70 factor, ECF subfamily</fullName>
    </submittedName>
</protein>
<reference evidence="8" key="1">
    <citation type="submission" date="2016-10" db="EMBL/GenBank/DDBJ databases">
        <authorList>
            <person name="Varghese N."/>
            <person name="Submissions S."/>
        </authorList>
    </citation>
    <scope>NUCLEOTIDE SEQUENCE [LARGE SCALE GENOMIC DNA]</scope>
    <source>
        <strain evidence="8">DSM 11578</strain>
    </source>
</reference>
<dbReference type="InterPro" id="IPR039425">
    <property type="entry name" value="RNA_pol_sigma-70-like"/>
</dbReference>
<sequence>MVQPFTMSTNKQIVFHHPAHKNGFISSLYENHHYWLTGWLSKKLGCSQNARDLTHDTFVNVISKQNDLTQIKEPRPWLLTIAKRLLIDKRRRFLLEQAYLEALKLSLDDAEPIPSAEDVYLAINALDTISQALDKLPKHVRQAFILRHIDGLTQSAIAEQLGVSATMVQKYLIQSLVACQQVFETESY</sequence>
<dbReference type="Gene3D" id="1.10.10.10">
    <property type="entry name" value="Winged helix-like DNA-binding domain superfamily/Winged helix DNA-binding domain"/>
    <property type="match status" value="1"/>
</dbReference>
<keyword evidence="3" id="KW-0731">Sigma factor</keyword>
<evidence type="ECO:0000256" key="2">
    <source>
        <dbReference type="ARBA" id="ARBA00023015"/>
    </source>
</evidence>
<evidence type="ECO:0000256" key="3">
    <source>
        <dbReference type="ARBA" id="ARBA00023082"/>
    </source>
</evidence>
<dbReference type="AlphaFoldDB" id="A0A1I3W9N8"/>
<dbReference type="SUPFAM" id="SSF88659">
    <property type="entry name" value="Sigma3 and sigma4 domains of RNA polymerase sigma factors"/>
    <property type="match status" value="1"/>
</dbReference>
<dbReference type="Pfam" id="PF04542">
    <property type="entry name" value="Sigma70_r2"/>
    <property type="match status" value="1"/>
</dbReference>
<dbReference type="EMBL" id="FOSH01000004">
    <property type="protein sequence ID" value="SFK04152.1"/>
    <property type="molecule type" value="Genomic_DNA"/>
</dbReference>
<evidence type="ECO:0000256" key="4">
    <source>
        <dbReference type="ARBA" id="ARBA00023163"/>
    </source>
</evidence>
<proteinExistence type="inferred from homology"/>
<dbReference type="GO" id="GO:0003677">
    <property type="term" value="F:DNA binding"/>
    <property type="evidence" value="ECO:0007669"/>
    <property type="project" value="InterPro"/>
</dbReference>
<evidence type="ECO:0000256" key="1">
    <source>
        <dbReference type="ARBA" id="ARBA00010641"/>
    </source>
</evidence>
<dbReference type="InterPro" id="IPR013249">
    <property type="entry name" value="RNA_pol_sigma70_r4_t2"/>
</dbReference>
<keyword evidence="2" id="KW-0805">Transcription regulation</keyword>
<comment type="similarity">
    <text evidence="1">Belongs to the sigma-70 factor family. ECF subfamily.</text>
</comment>